<dbReference type="Gene3D" id="2.60.40.4070">
    <property type="match status" value="1"/>
</dbReference>
<reference evidence="1" key="1">
    <citation type="journal article" date="2014" name="Front. Microbiol.">
        <title>High frequency of phylogenetically diverse reductive dehalogenase-homologous genes in deep subseafloor sedimentary metagenomes.</title>
        <authorList>
            <person name="Kawai M."/>
            <person name="Futagami T."/>
            <person name="Toyoda A."/>
            <person name="Takaki Y."/>
            <person name="Nishi S."/>
            <person name="Hori S."/>
            <person name="Arai W."/>
            <person name="Tsubouchi T."/>
            <person name="Morono Y."/>
            <person name="Uchiyama I."/>
            <person name="Ito T."/>
            <person name="Fujiyama A."/>
            <person name="Inagaki F."/>
            <person name="Takami H."/>
        </authorList>
    </citation>
    <scope>NUCLEOTIDE SEQUENCE</scope>
    <source>
        <strain evidence="1">Expedition CK06-06</strain>
    </source>
</reference>
<accession>X1KB84</accession>
<feature type="non-terminal residue" evidence="1">
    <location>
        <position position="1"/>
    </location>
</feature>
<protein>
    <submittedName>
        <fullName evidence="1">Uncharacterized protein</fullName>
    </submittedName>
</protein>
<evidence type="ECO:0000313" key="1">
    <source>
        <dbReference type="EMBL" id="GAI03873.1"/>
    </source>
</evidence>
<organism evidence="1">
    <name type="scientific">marine sediment metagenome</name>
    <dbReference type="NCBI Taxonomy" id="412755"/>
    <lineage>
        <taxon>unclassified sequences</taxon>
        <taxon>metagenomes</taxon>
        <taxon>ecological metagenomes</taxon>
    </lineage>
</organism>
<gene>
    <name evidence="1" type="ORF">S06H3_14559</name>
</gene>
<name>X1KB84_9ZZZZ</name>
<proteinExistence type="predicted"/>
<sequence>DGIEEEVRSARAVWNCENNEGQKVARGIYIYFITTSGGEKKTGKIAFMK</sequence>
<comment type="caution">
    <text evidence="1">The sequence shown here is derived from an EMBL/GenBank/DDBJ whole genome shotgun (WGS) entry which is preliminary data.</text>
</comment>
<dbReference type="AlphaFoldDB" id="X1KB84"/>
<dbReference type="EMBL" id="BARV01007123">
    <property type="protein sequence ID" value="GAI03873.1"/>
    <property type="molecule type" value="Genomic_DNA"/>
</dbReference>